<dbReference type="CDD" id="cd01283">
    <property type="entry name" value="cytidine_deaminase"/>
    <property type="match status" value="1"/>
</dbReference>
<dbReference type="GO" id="GO:0005634">
    <property type="term" value="C:nucleus"/>
    <property type="evidence" value="ECO:0007669"/>
    <property type="project" value="UniProtKB-SubCell"/>
</dbReference>
<reference evidence="19" key="2">
    <citation type="submission" date="2025-08" db="UniProtKB">
        <authorList>
            <consortium name="Ensembl"/>
        </authorList>
    </citation>
    <scope>IDENTIFICATION</scope>
</reference>
<evidence type="ECO:0000256" key="10">
    <source>
        <dbReference type="ARBA" id="ARBA00022801"/>
    </source>
</evidence>
<dbReference type="Proteomes" id="UP000472266">
    <property type="component" value="Chromosome 4"/>
</dbReference>
<comment type="cofactor">
    <cofactor evidence="1">
        <name>Zn(2+)</name>
        <dbReference type="ChEBI" id="CHEBI:29105"/>
    </cofactor>
</comment>
<dbReference type="GO" id="GO:0003723">
    <property type="term" value="F:RNA binding"/>
    <property type="evidence" value="ECO:0007669"/>
    <property type="project" value="TreeGrafter"/>
</dbReference>
<dbReference type="InterPro" id="IPR016192">
    <property type="entry name" value="APOBEC/CMP_deaminase_Zn-bd"/>
</dbReference>
<dbReference type="InterPro" id="IPR050610">
    <property type="entry name" value="APOBEC_Cyt_Deaminase"/>
</dbReference>
<protein>
    <recommendedName>
        <fullName evidence="6">C-&gt;U-editing enzyme APOBEC-1</fullName>
        <ecNumber evidence="5">3.5.4.36</ecNumber>
    </recommendedName>
    <alternativeName>
        <fullName evidence="13">mRNA(cytosine(6666)) deaminase 1</fullName>
    </alternativeName>
</protein>
<evidence type="ECO:0000256" key="13">
    <source>
        <dbReference type="ARBA" id="ARBA00031639"/>
    </source>
</evidence>
<feature type="domain" description="CMP/dCMP-type deaminase" evidence="18">
    <location>
        <begin position="1"/>
        <end position="97"/>
    </location>
</feature>
<dbReference type="InterPro" id="IPR016193">
    <property type="entry name" value="Cytidine_deaminase-like"/>
</dbReference>
<dbReference type="PROSITE" id="PS00903">
    <property type="entry name" value="CYT_DCMP_DEAMINASES_1"/>
    <property type="match status" value="1"/>
</dbReference>
<evidence type="ECO:0000256" key="5">
    <source>
        <dbReference type="ARBA" id="ARBA00012742"/>
    </source>
</evidence>
<dbReference type="GO" id="GO:0008270">
    <property type="term" value="F:zinc ion binding"/>
    <property type="evidence" value="ECO:0007669"/>
    <property type="project" value="InterPro"/>
</dbReference>
<dbReference type="InParanoid" id="A0A672V4M6"/>
<keyword evidence="11" id="KW-0862">Zinc</keyword>
<dbReference type="PROSITE" id="PS51747">
    <property type="entry name" value="CYT_DCMP_DEAMINASES_2"/>
    <property type="match status" value="1"/>
</dbReference>
<evidence type="ECO:0000256" key="3">
    <source>
        <dbReference type="ARBA" id="ARBA00004496"/>
    </source>
</evidence>
<reference evidence="19" key="3">
    <citation type="submission" date="2025-09" db="UniProtKB">
        <authorList>
            <consortium name="Ensembl"/>
        </authorList>
    </citation>
    <scope>IDENTIFICATION</scope>
</reference>
<gene>
    <name evidence="19" type="primary">LOC115605723</name>
</gene>
<dbReference type="Pfam" id="PF18774">
    <property type="entry name" value="APOBEC4_like"/>
    <property type="match status" value="1"/>
</dbReference>
<dbReference type="PANTHER" id="PTHR13857:SF26">
    <property type="entry name" value="C-U-EDITING ENZYME APOBEC-1"/>
    <property type="match status" value="1"/>
</dbReference>
<comment type="catalytic activity">
    <reaction evidence="16">
        <text>a cytidine in mRNA + H2O + H(+) = a uridine in mRNA + NH4(+)</text>
        <dbReference type="Rhea" id="RHEA:74355"/>
        <dbReference type="Rhea" id="RHEA-COMP:14658"/>
        <dbReference type="Rhea" id="RHEA-COMP:15145"/>
        <dbReference type="ChEBI" id="CHEBI:15377"/>
        <dbReference type="ChEBI" id="CHEBI:15378"/>
        <dbReference type="ChEBI" id="CHEBI:28938"/>
        <dbReference type="ChEBI" id="CHEBI:65315"/>
        <dbReference type="ChEBI" id="CHEBI:82748"/>
    </reaction>
    <physiologicalReaction direction="left-to-right" evidence="16">
        <dbReference type="Rhea" id="RHEA:74356"/>
    </physiologicalReaction>
</comment>
<comment type="subcellular location">
    <subcellularLocation>
        <location evidence="3">Cytoplasm</location>
    </subcellularLocation>
    <subcellularLocation>
        <location evidence="2">Nucleus</location>
    </subcellularLocation>
</comment>
<accession>A0A672V4M6</accession>
<comment type="subunit">
    <text evidence="15">Homodimer. Interacts with A1CF; form an mRNA editing complex. Interacts with RBM47; form an mRNA editing complex. Found in a complex with CELF2/CUGBP2 and A1CF. Interacts with HNRPAB. Interacts with SYNCRIP.</text>
</comment>
<evidence type="ECO:0000256" key="17">
    <source>
        <dbReference type="ARBA" id="ARBA00049310"/>
    </source>
</evidence>
<reference evidence="19 20" key="1">
    <citation type="submission" date="2019-11" db="EMBL/GenBank/DDBJ databases">
        <title>Strigops habroptila (kakapo) genome, bStrHab1, primary haplotype, v2.</title>
        <authorList>
            <person name="Jarvis E.D."/>
            <person name="Howard J."/>
            <person name="Rhie A."/>
            <person name="Phillippy A."/>
            <person name="Korlach J."/>
            <person name="Digby A."/>
            <person name="Iorns D."/>
            <person name="Eason D."/>
            <person name="Robertson B."/>
            <person name="Raemaekers T."/>
            <person name="Howe K."/>
            <person name="Lewin H."/>
            <person name="Damas J."/>
            <person name="Hastie A."/>
            <person name="Tracey A."/>
            <person name="Chow W."/>
            <person name="Fedrigo O."/>
        </authorList>
    </citation>
    <scope>NUCLEOTIDE SEQUENCE [LARGE SCALE GENOMIC DNA]</scope>
</reference>
<comment type="function">
    <text evidence="14">Cytidine deaminase catalyzing the cytidine to uridine postranscriptional editing of a variety of mRNAs. Form complexes with cofactors that confer differential editing activity and selectivity. Responsible for the postranscriptional editing of a CAA codon for Gln to a UAA codon for stop in the apolipoprotein B mRNA. Also involved in CGA (Arg) to UGA (Stop) editing in the NF1 mRNA. May also play a role in the epigenetic regulation of gene expression by participating in DNA demethylation.</text>
</comment>
<dbReference type="SUPFAM" id="SSF53927">
    <property type="entry name" value="Cytidine deaminase-like"/>
    <property type="match status" value="1"/>
</dbReference>
<keyword evidence="20" id="KW-1185">Reference proteome</keyword>
<dbReference type="GeneTree" id="ENSGT00940000161190"/>
<evidence type="ECO:0000256" key="6">
    <source>
        <dbReference type="ARBA" id="ARBA00014786"/>
    </source>
</evidence>
<dbReference type="Gene3D" id="3.40.140.10">
    <property type="entry name" value="Cytidine Deaminase, domain 2"/>
    <property type="match status" value="1"/>
</dbReference>
<dbReference type="GO" id="GO:0004126">
    <property type="term" value="F:cytidine deaminase activity"/>
    <property type="evidence" value="ECO:0007669"/>
    <property type="project" value="TreeGrafter"/>
</dbReference>
<evidence type="ECO:0000259" key="18">
    <source>
        <dbReference type="PROSITE" id="PS51747"/>
    </source>
</evidence>
<dbReference type="InterPro" id="IPR041547">
    <property type="entry name" value="APOBEC1"/>
</dbReference>
<sequence length="158" mass="18697">MVCLLYEIRWSRGTIWRSWCSNNSTQHAEANFLKNCFKAKPSVSCSITWVLSTTPCGECSRRILDFLSVYPNVTLEIYAAKLFKHLDNRNRQGLQNLANNRVSIRIMNLEDYNYYWKRFVAYQHGEDDYWPWSFAPYIFLNWTELCHILLGLPPMLAN</sequence>
<dbReference type="InterPro" id="IPR002125">
    <property type="entry name" value="CMP_dCMP_dom"/>
</dbReference>
<comment type="catalytic activity">
    <reaction evidence="17">
        <text>cytidine(6666) in apoB mRNA + H2O + H(+) = uridine(6666) in apoB mRNA + NH4(+)</text>
        <dbReference type="Rhea" id="RHEA:21772"/>
        <dbReference type="Rhea" id="RHEA-COMP:13888"/>
        <dbReference type="Rhea" id="RHEA-COMP:13889"/>
        <dbReference type="ChEBI" id="CHEBI:15377"/>
        <dbReference type="ChEBI" id="CHEBI:15378"/>
        <dbReference type="ChEBI" id="CHEBI:28938"/>
        <dbReference type="ChEBI" id="CHEBI:65315"/>
        <dbReference type="ChEBI" id="CHEBI:82748"/>
        <dbReference type="EC" id="3.5.4.36"/>
    </reaction>
    <physiologicalReaction direction="left-to-right" evidence="17">
        <dbReference type="Rhea" id="RHEA:21773"/>
    </physiologicalReaction>
</comment>
<evidence type="ECO:0000313" key="20">
    <source>
        <dbReference type="Proteomes" id="UP000472266"/>
    </source>
</evidence>
<keyword evidence="9" id="KW-0479">Metal-binding</keyword>
<keyword evidence="12" id="KW-0539">Nucleus</keyword>
<dbReference type="GO" id="GO:0006397">
    <property type="term" value="P:mRNA processing"/>
    <property type="evidence" value="ECO:0007669"/>
    <property type="project" value="UniProtKB-KW"/>
</dbReference>
<evidence type="ECO:0000256" key="16">
    <source>
        <dbReference type="ARBA" id="ARBA00049034"/>
    </source>
</evidence>
<organism evidence="19 20">
    <name type="scientific">Strigops habroptila</name>
    <name type="common">Kakapo</name>
    <dbReference type="NCBI Taxonomy" id="2489341"/>
    <lineage>
        <taxon>Eukaryota</taxon>
        <taxon>Metazoa</taxon>
        <taxon>Chordata</taxon>
        <taxon>Craniata</taxon>
        <taxon>Vertebrata</taxon>
        <taxon>Euteleostomi</taxon>
        <taxon>Archelosauria</taxon>
        <taxon>Archosauria</taxon>
        <taxon>Dinosauria</taxon>
        <taxon>Saurischia</taxon>
        <taxon>Theropoda</taxon>
        <taxon>Coelurosauria</taxon>
        <taxon>Aves</taxon>
        <taxon>Neognathae</taxon>
        <taxon>Neoaves</taxon>
        <taxon>Telluraves</taxon>
        <taxon>Australaves</taxon>
        <taxon>Psittaciformes</taxon>
        <taxon>Psittacidae</taxon>
        <taxon>Strigops</taxon>
    </lineage>
</organism>
<keyword evidence="7" id="KW-0963">Cytoplasm</keyword>
<evidence type="ECO:0000313" key="19">
    <source>
        <dbReference type="Ensembl" id="ENSSHBP00005022499.1"/>
    </source>
</evidence>
<name>A0A672V4M6_STRHB</name>
<evidence type="ECO:0000256" key="12">
    <source>
        <dbReference type="ARBA" id="ARBA00023242"/>
    </source>
</evidence>
<evidence type="ECO:0000256" key="11">
    <source>
        <dbReference type="ARBA" id="ARBA00022833"/>
    </source>
</evidence>
<dbReference type="Ensembl" id="ENSSHBT00005026786.1">
    <property type="protein sequence ID" value="ENSSHBP00005022499.1"/>
    <property type="gene ID" value="ENSSHBG00005018953.1"/>
</dbReference>
<dbReference type="EC" id="3.5.4.36" evidence="5"/>
<evidence type="ECO:0000256" key="4">
    <source>
        <dbReference type="ARBA" id="ARBA00006576"/>
    </source>
</evidence>
<evidence type="ECO:0000256" key="2">
    <source>
        <dbReference type="ARBA" id="ARBA00004123"/>
    </source>
</evidence>
<dbReference type="GO" id="GO:0005737">
    <property type="term" value="C:cytoplasm"/>
    <property type="evidence" value="ECO:0007669"/>
    <property type="project" value="UniProtKB-SubCell"/>
</dbReference>
<comment type="similarity">
    <text evidence="4">Belongs to the cytidine and deoxycytidylate deaminase family.</text>
</comment>
<dbReference type="AlphaFoldDB" id="A0A672V4M6"/>
<dbReference type="OMA" id="LTLQNCH"/>
<proteinExistence type="inferred from homology"/>
<evidence type="ECO:0000256" key="14">
    <source>
        <dbReference type="ARBA" id="ARBA00045552"/>
    </source>
</evidence>
<dbReference type="PANTHER" id="PTHR13857">
    <property type="entry name" value="MRNA EDITING ENZYME"/>
    <property type="match status" value="1"/>
</dbReference>
<keyword evidence="10" id="KW-0378">Hydrolase</keyword>
<evidence type="ECO:0000256" key="9">
    <source>
        <dbReference type="ARBA" id="ARBA00022723"/>
    </source>
</evidence>
<dbReference type="GO" id="GO:0016554">
    <property type="term" value="P:cytidine to uridine editing"/>
    <property type="evidence" value="ECO:0007669"/>
    <property type="project" value="TreeGrafter"/>
</dbReference>
<evidence type="ECO:0000256" key="1">
    <source>
        <dbReference type="ARBA" id="ARBA00001947"/>
    </source>
</evidence>
<evidence type="ECO:0000256" key="7">
    <source>
        <dbReference type="ARBA" id="ARBA00022490"/>
    </source>
</evidence>
<evidence type="ECO:0000256" key="15">
    <source>
        <dbReference type="ARBA" id="ARBA00046509"/>
    </source>
</evidence>
<evidence type="ECO:0000256" key="8">
    <source>
        <dbReference type="ARBA" id="ARBA00022664"/>
    </source>
</evidence>
<keyword evidence="8" id="KW-0507">mRNA processing</keyword>